<dbReference type="GO" id="GO:0016301">
    <property type="term" value="F:kinase activity"/>
    <property type="evidence" value="ECO:0007669"/>
    <property type="project" value="UniProtKB-KW"/>
</dbReference>
<keyword evidence="2" id="KW-0808">Transferase</keyword>
<dbReference type="EMBL" id="JACHWS010000004">
    <property type="protein sequence ID" value="MBB3039438.1"/>
    <property type="molecule type" value="Genomic_DNA"/>
</dbReference>
<proteinExistence type="predicted"/>
<feature type="domain" description="Aminoglycoside phosphotransferase" evidence="1">
    <location>
        <begin position="30"/>
        <end position="258"/>
    </location>
</feature>
<dbReference type="CDD" id="cd05154">
    <property type="entry name" value="ACAD10_11_N-like"/>
    <property type="match status" value="1"/>
</dbReference>
<evidence type="ECO:0000313" key="2">
    <source>
        <dbReference type="EMBL" id="MBB3039438.1"/>
    </source>
</evidence>
<dbReference type="PANTHER" id="PTHR47829">
    <property type="entry name" value="HYDROLASE, PUTATIVE (AFU_ORTHOLOGUE AFUA_1G12880)-RELATED"/>
    <property type="match status" value="1"/>
</dbReference>
<dbReference type="OrthoDB" id="3806873at2"/>
<keyword evidence="3" id="KW-1185">Reference proteome</keyword>
<dbReference type="InterPro" id="IPR011009">
    <property type="entry name" value="Kinase-like_dom_sf"/>
</dbReference>
<dbReference type="RefSeq" id="WP_064438514.1">
    <property type="nucleotide sequence ID" value="NZ_BDDI01000001.1"/>
</dbReference>
<comment type="caution">
    <text evidence="2">The sequence shown here is derived from an EMBL/GenBank/DDBJ whole genome shotgun (WGS) entry which is preliminary data.</text>
</comment>
<dbReference type="InterPro" id="IPR041726">
    <property type="entry name" value="ACAD10_11_N"/>
</dbReference>
<reference evidence="2 3" key="1">
    <citation type="submission" date="2020-08" db="EMBL/GenBank/DDBJ databases">
        <title>Sequencing the genomes of 1000 actinobacteria strains.</title>
        <authorList>
            <person name="Klenk H.-P."/>
        </authorList>
    </citation>
    <scope>NUCLEOTIDE SEQUENCE [LARGE SCALE GENOMIC DNA]</scope>
    <source>
        <strain evidence="2 3">DSM 45258</strain>
    </source>
</reference>
<dbReference type="AlphaFoldDB" id="A0A839RT93"/>
<evidence type="ECO:0000259" key="1">
    <source>
        <dbReference type="Pfam" id="PF01636"/>
    </source>
</evidence>
<dbReference type="InterPro" id="IPR052898">
    <property type="entry name" value="ACAD10-like"/>
</dbReference>
<dbReference type="PANTHER" id="PTHR47829:SF1">
    <property type="entry name" value="HAD FAMILY PHOSPHATASE"/>
    <property type="match status" value="1"/>
</dbReference>
<dbReference type="Proteomes" id="UP000567922">
    <property type="component" value="Unassembled WGS sequence"/>
</dbReference>
<gene>
    <name evidence="2" type="ORF">FHU29_003926</name>
</gene>
<dbReference type="Pfam" id="PF01636">
    <property type="entry name" value="APH"/>
    <property type="match status" value="1"/>
</dbReference>
<accession>A0A839RT93</accession>
<dbReference type="SUPFAM" id="SSF56112">
    <property type="entry name" value="Protein kinase-like (PK-like)"/>
    <property type="match status" value="1"/>
</dbReference>
<organism evidence="2 3">
    <name type="scientific">Hoyosella altamirensis</name>
    <dbReference type="NCBI Taxonomy" id="616997"/>
    <lineage>
        <taxon>Bacteria</taxon>
        <taxon>Bacillati</taxon>
        <taxon>Actinomycetota</taxon>
        <taxon>Actinomycetes</taxon>
        <taxon>Mycobacteriales</taxon>
        <taxon>Hoyosellaceae</taxon>
        <taxon>Hoyosella</taxon>
    </lineage>
</organism>
<keyword evidence="2" id="KW-0418">Kinase</keyword>
<sequence length="335" mass="36095">MTDPVGLHVDSLRRYLRAAIPDAPEVDSAELLSGGRSNLTYALTAGDQRWVLRRPPLGGLTPSAHDMSREYRVVEALQDSGVPVARTIVLCEDSSVIGVPFAVASFVEGTVIRSESDLKTLSDIDIQAVSDALMGTLATLHAVPYERVGLGEFGRPEGYLGRQVRRWRDQWQRVATRELNDIETLHTKLADRVPRESGASIVHGDFRIDNAILGDPGDIRAVVDWEMATLGDPLADLGLALVYRDTAFAHVLADAAASTSARMPSADAQAQRYAQVSGRDLSNLDFYLALGYFKIAVIAEGIHARYVAGQTVGDGYERVGGAVAELAAAGLRVLS</sequence>
<dbReference type="Gene3D" id="3.90.1200.10">
    <property type="match status" value="1"/>
</dbReference>
<dbReference type="Gene3D" id="3.30.200.20">
    <property type="entry name" value="Phosphorylase Kinase, domain 1"/>
    <property type="match status" value="1"/>
</dbReference>
<evidence type="ECO:0000313" key="3">
    <source>
        <dbReference type="Proteomes" id="UP000567922"/>
    </source>
</evidence>
<dbReference type="InterPro" id="IPR002575">
    <property type="entry name" value="Aminoglycoside_PTrfase"/>
</dbReference>
<protein>
    <submittedName>
        <fullName evidence="2">Aminoglycoside phosphotransferase (APT) family kinase protein</fullName>
    </submittedName>
</protein>
<name>A0A839RT93_9ACTN</name>